<dbReference type="GO" id="GO:0009374">
    <property type="term" value="F:biotin binding"/>
    <property type="evidence" value="ECO:0007669"/>
    <property type="project" value="InterPro"/>
</dbReference>
<gene>
    <name evidence="4" type="ORF">P5673_021486</name>
</gene>
<dbReference type="InterPro" id="IPR036896">
    <property type="entry name" value="Avidin-like_sf"/>
</dbReference>
<protein>
    <submittedName>
        <fullName evidence="4">Fibropellin-1</fullName>
    </submittedName>
</protein>
<dbReference type="InterPro" id="IPR005468">
    <property type="entry name" value="Avidin/str"/>
</dbReference>
<evidence type="ECO:0000313" key="5">
    <source>
        <dbReference type="Proteomes" id="UP001249851"/>
    </source>
</evidence>
<evidence type="ECO:0000256" key="3">
    <source>
        <dbReference type="ARBA" id="ARBA00022729"/>
    </source>
</evidence>
<dbReference type="InterPro" id="IPR051764">
    <property type="entry name" value="Avidin/Streptavidin-rel"/>
</dbReference>
<dbReference type="GO" id="GO:0005576">
    <property type="term" value="C:extracellular region"/>
    <property type="evidence" value="ECO:0007669"/>
    <property type="project" value="UniProtKB-SubCell"/>
</dbReference>
<dbReference type="EMBL" id="JARQWQ010000055">
    <property type="protein sequence ID" value="KAK2556573.1"/>
    <property type="molecule type" value="Genomic_DNA"/>
</dbReference>
<reference evidence="4" key="2">
    <citation type="journal article" date="2023" name="Science">
        <title>Genomic signatures of disease resistance in endangered staghorn corals.</title>
        <authorList>
            <person name="Vollmer S.V."/>
            <person name="Selwyn J.D."/>
            <person name="Despard B.A."/>
            <person name="Roesel C.L."/>
        </authorList>
    </citation>
    <scope>NUCLEOTIDE SEQUENCE</scope>
    <source>
        <strain evidence="4">K2</strain>
    </source>
</reference>
<dbReference type="SUPFAM" id="SSF50876">
    <property type="entry name" value="Avidin/streptavidin"/>
    <property type="match status" value="1"/>
</dbReference>
<comment type="subcellular location">
    <subcellularLocation>
        <location evidence="1">Secreted</location>
    </subcellularLocation>
</comment>
<evidence type="ECO:0000256" key="1">
    <source>
        <dbReference type="ARBA" id="ARBA00004613"/>
    </source>
</evidence>
<reference evidence="4" key="1">
    <citation type="journal article" date="2023" name="G3 (Bethesda)">
        <title>Whole genome assembly and annotation of the endangered Caribbean coral Acropora cervicornis.</title>
        <authorList>
            <person name="Selwyn J.D."/>
            <person name="Vollmer S.V."/>
        </authorList>
    </citation>
    <scope>NUCLEOTIDE SEQUENCE</scope>
    <source>
        <strain evidence="4">K2</strain>
    </source>
</reference>
<dbReference type="Gene3D" id="2.40.128.30">
    <property type="entry name" value="Avidin-like"/>
    <property type="match status" value="1"/>
</dbReference>
<keyword evidence="3" id="KW-0732">Signal</keyword>
<accession>A0AAD9Q8G5</accession>
<name>A0AAD9Q8G5_ACRCE</name>
<dbReference type="PROSITE" id="PS51326">
    <property type="entry name" value="AVIDIN_2"/>
    <property type="match status" value="1"/>
</dbReference>
<comment type="caution">
    <text evidence="4">The sequence shown here is derived from an EMBL/GenBank/DDBJ whole genome shotgun (WGS) entry which is preliminary data.</text>
</comment>
<proteinExistence type="predicted"/>
<sequence length="128" mass="14112">MASGDQANTVTPDLSGTWYNELGSKMIIDPVVDGVLKGTYLNNASDSSTAPERLIGSCGIGVPATFGFVVNFRRKDEENEEVLLTTWLMTSNLGGEDSYWEATNVGQDRFTRYPQKQPKQGRKLLAEF</sequence>
<dbReference type="AlphaFoldDB" id="A0AAD9Q8G5"/>
<keyword evidence="2" id="KW-0964">Secreted</keyword>
<organism evidence="4 5">
    <name type="scientific">Acropora cervicornis</name>
    <name type="common">Staghorn coral</name>
    <dbReference type="NCBI Taxonomy" id="6130"/>
    <lineage>
        <taxon>Eukaryota</taxon>
        <taxon>Metazoa</taxon>
        <taxon>Cnidaria</taxon>
        <taxon>Anthozoa</taxon>
        <taxon>Hexacorallia</taxon>
        <taxon>Scleractinia</taxon>
        <taxon>Astrocoeniina</taxon>
        <taxon>Acroporidae</taxon>
        <taxon>Acropora</taxon>
    </lineage>
</organism>
<dbReference type="Proteomes" id="UP001249851">
    <property type="component" value="Unassembled WGS sequence"/>
</dbReference>
<evidence type="ECO:0000313" key="4">
    <source>
        <dbReference type="EMBL" id="KAK2556573.1"/>
    </source>
</evidence>
<evidence type="ECO:0000256" key="2">
    <source>
        <dbReference type="ARBA" id="ARBA00022525"/>
    </source>
</evidence>
<keyword evidence="5" id="KW-1185">Reference proteome</keyword>
<dbReference type="PANTHER" id="PTHR34399">
    <property type="entry name" value="AVIDIN-RELATED"/>
    <property type="match status" value="1"/>
</dbReference>
<dbReference type="Pfam" id="PF01382">
    <property type="entry name" value="Avidin"/>
    <property type="match status" value="1"/>
</dbReference>